<evidence type="ECO:0000313" key="3">
    <source>
        <dbReference type="EMBL" id="CAK6969385.1"/>
    </source>
</evidence>
<dbReference type="AlphaFoldDB" id="A0AAV1PDQ3"/>
<dbReference type="PANTHER" id="PTHR45828">
    <property type="entry name" value="CYTOCHROME B561/FERRIC REDUCTASE TRANSMEMBRANE"/>
    <property type="match status" value="1"/>
</dbReference>
<dbReference type="GO" id="GO:0016020">
    <property type="term" value="C:membrane"/>
    <property type="evidence" value="ECO:0007669"/>
    <property type="project" value="TreeGrafter"/>
</dbReference>
<comment type="caution">
    <text evidence="3">The sequence shown here is derived from an EMBL/GenBank/DDBJ whole genome shotgun (WGS) entry which is preliminary data.</text>
</comment>
<keyword evidence="4" id="KW-1185">Reference proteome</keyword>
<sequence>MSLLAVVCVWCVEEGECFPNGSVALSCGSMMPVHPPFTPSTSSPPFTLSASSATYKPGGVVTVTVEVMKNSSTEFQGFLLQARSRKGQGNKSFRGEYVP</sequence>
<proteinExistence type="predicted"/>
<dbReference type="InterPro" id="IPR051237">
    <property type="entry name" value="Ferric-chelate_Red/DefProt"/>
</dbReference>
<protein>
    <submittedName>
        <fullName evidence="3">Ferric-chelate reductase 1</fullName>
    </submittedName>
</protein>
<reference evidence="3 4" key="1">
    <citation type="submission" date="2024-01" db="EMBL/GenBank/DDBJ databases">
        <authorList>
            <person name="Alioto T."/>
            <person name="Alioto T."/>
            <person name="Gomez Garrido J."/>
        </authorList>
    </citation>
    <scope>NUCLEOTIDE SEQUENCE [LARGE SCALE GENOMIC DNA]</scope>
</reference>
<dbReference type="Gene3D" id="2.60.40.4060">
    <property type="entry name" value="Reeler domain"/>
    <property type="match status" value="1"/>
</dbReference>
<evidence type="ECO:0000259" key="2">
    <source>
        <dbReference type="PROSITE" id="PS51019"/>
    </source>
</evidence>
<name>A0AAV1PDQ3_SCOSC</name>
<feature type="signal peptide" evidence="1">
    <location>
        <begin position="1"/>
        <end position="17"/>
    </location>
</feature>
<dbReference type="PANTHER" id="PTHR45828:SF44">
    <property type="entry name" value="FERRIC-CHELATE REDUCTASE 1-RELATED"/>
    <property type="match status" value="1"/>
</dbReference>
<evidence type="ECO:0000313" key="4">
    <source>
        <dbReference type="Proteomes" id="UP001314229"/>
    </source>
</evidence>
<feature type="domain" description="Reelin" evidence="2">
    <location>
        <begin position="12"/>
        <end position="99"/>
    </location>
</feature>
<dbReference type="Proteomes" id="UP001314229">
    <property type="component" value="Unassembled WGS sequence"/>
</dbReference>
<dbReference type="InterPro" id="IPR042307">
    <property type="entry name" value="Reeler_sf"/>
</dbReference>
<accession>A0AAV1PDQ3</accession>
<feature type="chain" id="PRO_5043696117" evidence="1">
    <location>
        <begin position="18"/>
        <end position="99"/>
    </location>
</feature>
<dbReference type="PROSITE" id="PS51019">
    <property type="entry name" value="REELIN"/>
    <property type="match status" value="1"/>
</dbReference>
<evidence type="ECO:0000256" key="1">
    <source>
        <dbReference type="SAM" id="SignalP"/>
    </source>
</evidence>
<dbReference type="Pfam" id="PF02014">
    <property type="entry name" value="Reeler"/>
    <property type="match status" value="1"/>
</dbReference>
<dbReference type="InterPro" id="IPR002861">
    <property type="entry name" value="Reeler_dom"/>
</dbReference>
<dbReference type="EMBL" id="CAWUFR010000135">
    <property type="protein sequence ID" value="CAK6969385.1"/>
    <property type="molecule type" value="Genomic_DNA"/>
</dbReference>
<keyword evidence="1" id="KW-0732">Signal</keyword>
<gene>
    <name evidence="3" type="ORF">FSCOSCO3_A023574</name>
</gene>
<organism evidence="3 4">
    <name type="scientific">Scomber scombrus</name>
    <name type="common">Atlantic mackerel</name>
    <name type="synonym">Scomber vernalis</name>
    <dbReference type="NCBI Taxonomy" id="13677"/>
    <lineage>
        <taxon>Eukaryota</taxon>
        <taxon>Metazoa</taxon>
        <taxon>Chordata</taxon>
        <taxon>Craniata</taxon>
        <taxon>Vertebrata</taxon>
        <taxon>Euteleostomi</taxon>
        <taxon>Actinopterygii</taxon>
        <taxon>Neopterygii</taxon>
        <taxon>Teleostei</taxon>
        <taxon>Neoteleostei</taxon>
        <taxon>Acanthomorphata</taxon>
        <taxon>Pelagiaria</taxon>
        <taxon>Scombriformes</taxon>
        <taxon>Scombridae</taxon>
        <taxon>Scomber</taxon>
    </lineage>
</organism>